<comment type="caution">
    <text evidence="10">The sequence shown here is derived from an EMBL/GenBank/DDBJ whole genome shotgun (WGS) entry which is preliminary data.</text>
</comment>
<feature type="transmembrane region" description="Helical" evidence="8">
    <location>
        <begin position="173"/>
        <end position="191"/>
    </location>
</feature>
<proteinExistence type="predicted"/>
<evidence type="ECO:0000256" key="8">
    <source>
        <dbReference type="SAM" id="Phobius"/>
    </source>
</evidence>
<accession>A0ABN2JYN3</accession>
<keyword evidence="11" id="KW-1185">Reference proteome</keyword>
<keyword evidence="3" id="KW-0328">Glycosyltransferase</keyword>
<evidence type="ECO:0000256" key="2">
    <source>
        <dbReference type="ARBA" id="ARBA00022475"/>
    </source>
</evidence>
<name>A0ABN2JYN3_9ACTN</name>
<evidence type="ECO:0000256" key="6">
    <source>
        <dbReference type="ARBA" id="ARBA00022989"/>
    </source>
</evidence>
<gene>
    <name evidence="10" type="ORF">GCM10009681_13430</name>
</gene>
<dbReference type="EMBL" id="BAAALS010000005">
    <property type="protein sequence ID" value="GAA1743950.1"/>
    <property type="molecule type" value="Genomic_DNA"/>
</dbReference>
<keyword evidence="2" id="KW-1003">Cell membrane</keyword>
<feature type="transmembrane region" description="Helical" evidence="8">
    <location>
        <begin position="358"/>
        <end position="379"/>
    </location>
</feature>
<keyword evidence="7 8" id="KW-0472">Membrane</keyword>
<dbReference type="Pfam" id="PF13231">
    <property type="entry name" value="PMT_2"/>
    <property type="match status" value="1"/>
</dbReference>
<comment type="subcellular location">
    <subcellularLocation>
        <location evidence="1">Cell membrane</location>
        <topology evidence="1">Multi-pass membrane protein</topology>
    </subcellularLocation>
</comment>
<keyword evidence="4" id="KW-0808">Transferase</keyword>
<keyword evidence="6 8" id="KW-1133">Transmembrane helix</keyword>
<protein>
    <recommendedName>
        <fullName evidence="9">Glycosyltransferase RgtA/B/C/D-like domain-containing protein</fullName>
    </recommendedName>
</protein>
<feature type="transmembrane region" description="Helical" evidence="8">
    <location>
        <begin position="43"/>
        <end position="61"/>
    </location>
</feature>
<sequence length="538" mass="57690">MTTLAEPPAVEVPPEDRPPLRDRARRVAVLVTAPLRRWPSRDAVIVAALVAVVGCVYLPNIGGFPGASDDEGTYLAQAWAVREGLGLAHYTYWYDHPPVGWLQLAALAWLPAAVAPDALAVAAGRYAMVPVVAIILALTYVLTRRLGFARPTAAAALLLLGLSPLTVTLYRQLFLDTFAVAWLLAALVLALSPRKHLWHHVAAGAAAAVAVLSKETMLVAVPAVAVALWQGTLRGLRGYSLVGATAGLALVGVFFPLYALLKGELFPGPDHVSLIGAWQFQLQNRTGSGSVFEAGSSANKLVQSWLFYDWVLPVAGAIAVVAGLFVRRLRAPALAAVLLAVMVVRPGGYLPAMYVIGLLPFFAIATVGLVEIAARRLLAVDPLRHGRRYRASVALLVASTVAAVVLVVPVWTTGLGRAVTRADNSGYEATAVWLRAHAPVEPHARVVLDDVLWLDAVNAGFERERVIWFYKLDLDTAVTATLPRGWRSVDYVISSPAMRADPNILPNVAAVLTHSHVVVTFGTGDDRIEIRRVDQEAQ</sequence>
<feature type="transmembrane region" description="Helical" evidence="8">
    <location>
        <begin position="241"/>
        <end position="261"/>
    </location>
</feature>
<feature type="domain" description="Glycosyltransferase RgtA/B/C/D-like" evidence="9">
    <location>
        <begin position="107"/>
        <end position="250"/>
    </location>
</feature>
<evidence type="ECO:0000256" key="1">
    <source>
        <dbReference type="ARBA" id="ARBA00004651"/>
    </source>
</evidence>
<dbReference type="RefSeq" id="WP_344078009.1">
    <property type="nucleotide sequence ID" value="NZ_BAAALS010000005.1"/>
</dbReference>
<feature type="transmembrane region" description="Helical" evidence="8">
    <location>
        <begin position="391"/>
        <end position="411"/>
    </location>
</feature>
<evidence type="ECO:0000313" key="10">
    <source>
        <dbReference type="EMBL" id="GAA1743950.1"/>
    </source>
</evidence>
<evidence type="ECO:0000313" key="11">
    <source>
        <dbReference type="Proteomes" id="UP001500655"/>
    </source>
</evidence>
<dbReference type="PANTHER" id="PTHR33908:SF11">
    <property type="entry name" value="MEMBRANE PROTEIN"/>
    <property type="match status" value="1"/>
</dbReference>
<evidence type="ECO:0000256" key="7">
    <source>
        <dbReference type="ARBA" id="ARBA00023136"/>
    </source>
</evidence>
<evidence type="ECO:0000256" key="3">
    <source>
        <dbReference type="ARBA" id="ARBA00022676"/>
    </source>
</evidence>
<reference evidence="11" key="1">
    <citation type="journal article" date="2019" name="Int. J. Syst. Evol. Microbiol.">
        <title>The Global Catalogue of Microorganisms (GCM) 10K type strain sequencing project: providing services to taxonomists for standard genome sequencing and annotation.</title>
        <authorList>
            <consortium name="The Broad Institute Genomics Platform"/>
            <consortium name="The Broad Institute Genome Sequencing Center for Infectious Disease"/>
            <person name="Wu L."/>
            <person name="Ma J."/>
        </authorList>
    </citation>
    <scope>NUCLEOTIDE SEQUENCE [LARGE SCALE GENOMIC DNA]</scope>
    <source>
        <strain evidence="11">JCM 13249</strain>
    </source>
</reference>
<feature type="transmembrane region" description="Helical" evidence="8">
    <location>
        <begin position="126"/>
        <end position="142"/>
    </location>
</feature>
<evidence type="ECO:0000256" key="4">
    <source>
        <dbReference type="ARBA" id="ARBA00022679"/>
    </source>
</evidence>
<feature type="transmembrane region" description="Helical" evidence="8">
    <location>
        <begin position="305"/>
        <end position="326"/>
    </location>
</feature>
<evidence type="ECO:0000259" key="9">
    <source>
        <dbReference type="Pfam" id="PF13231"/>
    </source>
</evidence>
<dbReference type="InterPro" id="IPR050297">
    <property type="entry name" value="LipidA_mod_glycosyltrf_83"/>
</dbReference>
<feature type="transmembrane region" description="Helical" evidence="8">
    <location>
        <begin position="148"/>
        <end position="166"/>
    </location>
</feature>
<organism evidence="10 11">
    <name type="scientific">Luedemannella helvata</name>
    <dbReference type="NCBI Taxonomy" id="349315"/>
    <lineage>
        <taxon>Bacteria</taxon>
        <taxon>Bacillati</taxon>
        <taxon>Actinomycetota</taxon>
        <taxon>Actinomycetes</taxon>
        <taxon>Micromonosporales</taxon>
        <taxon>Micromonosporaceae</taxon>
        <taxon>Luedemannella</taxon>
    </lineage>
</organism>
<evidence type="ECO:0000256" key="5">
    <source>
        <dbReference type="ARBA" id="ARBA00022692"/>
    </source>
</evidence>
<keyword evidence="5 8" id="KW-0812">Transmembrane</keyword>
<feature type="transmembrane region" description="Helical" evidence="8">
    <location>
        <begin position="333"/>
        <end position="352"/>
    </location>
</feature>
<dbReference type="InterPro" id="IPR038731">
    <property type="entry name" value="RgtA/B/C-like"/>
</dbReference>
<dbReference type="PANTHER" id="PTHR33908">
    <property type="entry name" value="MANNOSYLTRANSFERASE YKCB-RELATED"/>
    <property type="match status" value="1"/>
</dbReference>
<dbReference type="Proteomes" id="UP001500655">
    <property type="component" value="Unassembled WGS sequence"/>
</dbReference>